<keyword evidence="2" id="KW-1185">Reference proteome</keyword>
<sequence length="103" mass="12362">MQDFIDHEEIIWSPSFMQWLRDNRLKQSFFSVAKNPEAKTFSRQHRNLDSFLELWRRLEMKSTSTVSAPASMSHLRFSRSTSLRNEETQQLKMEFMFASKPRT</sequence>
<evidence type="ECO:0000313" key="2">
    <source>
        <dbReference type="Proteomes" id="UP000024635"/>
    </source>
</evidence>
<name>A0A016T8N5_9BILA</name>
<protein>
    <submittedName>
        <fullName evidence="1">Uncharacterized protein</fullName>
    </submittedName>
</protein>
<organism evidence="1 2">
    <name type="scientific">Ancylostoma ceylanicum</name>
    <dbReference type="NCBI Taxonomy" id="53326"/>
    <lineage>
        <taxon>Eukaryota</taxon>
        <taxon>Metazoa</taxon>
        <taxon>Ecdysozoa</taxon>
        <taxon>Nematoda</taxon>
        <taxon>Chromadorea</taxon>
        <taxon>Rhabditida</taxon>
        <taxon>Rhabditina</taxon>
        <taxon>Rhabditomorpha</taxon>
        <taxon>Strongyloidea</taxon>
        <taxon>Ancylostomatidae</taxon>
        <taxon>Ancylostomatinae</taxon>
        <taxon>Ancylostoma</taxon>
    </lineage>
</organism>
<gene>
    <name evidence="1" type="primary">Acey_s0126.g1354</name>
    <name evidence="1" type="ORF">Y032_0126g1354</name>
</gene>
<proteinExistence type="predicted"/>
<evidence type="ECO:0000313" key="1">
    <source>
        <dbReference type="EMBL" id="EYB99011.1"/>
    </source>
</evidence>
<accession>A0A016T8N5</accession>
<dbReference type="EMBL" id="JARK01001462">
    <property type="protein sequence ID" value="EYB99011.1"/>
    <property type="molecule type" value="Genomic_DNA"/>
</dbReference>
<dbReference type="Proteomes" id="UP000024635">
    <property type="component" value="Unassembled WGS sequence"/>
</dbReference>
<comment type="caution">
    <text evidence="1">The sequence shown here is derived from an EMBL/GenBank/DDBJ whole genome shotgun (WGS) entry which is preliminary data.</text>
</comment>
<reference evidence="2" key="1">
    <citation type="journal article" date="2015" name="Nat. Genet.">
        <title>The genome and transcriptome of the zoonotic hookworm Ancylostoma ceylanicum identify infection-specific gene families.</title>
        <authorList>
            <person name="Schwarz E.M."/>
            <person name="Hu Y."/>
            <person name="Antoshechkin I."/>
            <person name="Miller M.M."/>
            <person name="Sternberg P.W."/>
            <person name="Aroian R.V."/>
        </authorList>
    </citation>
    <scope>NUCLEOTIDE SEQUENCE</scope>
    <source>
        <strain evidence="2">HY135</strain>
    </source>
</reference>
<dbReference type="AlphaFoldDB" id="A0A016T8N5"/>